<dbReference type="AlphaFoldDB" id="N8YA94"/>
<dbReference type="SUPFAM" id="SSF51735">
    <property type="entry name" value="NAD(P)-binding Rossmann-fold domains"/>
    <property type="match status" value="1"/>
</dbReference>
<dbReference type="HOGENOM" id="CLU_010194_1_0_6"/>
<name>N8YA94_9GAMM</name>
<evidence type="ECO:0000313" key="3">
    <source>
        <dbReference type="EMBL" id="ENV33717.1"/>
    </source>
</evidence>
<organism evidence="3 4">
    <name type="scientific">Acinetobacter gerneri DSM 14967 = CIP 107464 = MTCC 9824</name>
    <dbReference type="NCBI Taxonomy" id="1120926"/>
    <lineage>
        <taxon>Bacteria</taxon>
        <taxon>Pseudomonadati</taxon>
        <taxon>Pseudomonadota</taxon>
        <taxon>Gammaproteobacteria</taxon>
        <taxon>Moraxellales</taxon>
        <taxon>Moraxellaceae</taxon>
        <taxon>Acinetobacter</taxon>
    </lineage>
</organism>
<protein>
    <recommendedName>
        <fullName evidence="5">3-alpha-(Or 20-beta)-hydroxysteroid dehydrogenase</fullName>
    </recommendedName>
</protein>
<comment type="similarity">
    <text evidence="1">Belongs to the short-chain dehydrogenases/reductases (SDR) family.</text>
</comment>
<dbReference type="GO" id="GO:0016491">
    <property type="term" value="F:oxidoreductase activity"/>
    <property type="evidence" value="ECO:0007669"/>
    <property type="project" value="UniProtKB-KW"/>
</dbReference>
<dbReference type="PROSITE" id="PS00061">
    <property type="entry name" value="ADH_SHORT"/>
    <property type="match status" value="1"/>
</dbReference>
<evidence type="ECO:0000256" key="2">
    <source>
        <dbReference type="ARBA" id="ARBA00023002"/>
    </source>
</evidence>
<keyword evidence="4" id="KW-1185">Reference proteome</keyword>
<accession>N8YA94</accession>
<comment type="caution">
    <text evidence="3">The sequence shown here is derived from an EMBL/GenBank/DDBJ whole genome shotgun (WGS) entry which is preliminary data.</text>
</comment>
<dbReference type="GeneID" id="84209444"/>
<dbReference type="Gene3D" id="3.40.50.720">
    <property type="entry name" value="NAD(P)-binding Rossmann-like Domain"/>
    <property type="match status" value="1"/>
</dbReference>
<dbReference type="InterPro" id="IPR020904">
    <property type="entry name" value="Sc_DH/Rdtase_CS"/>
</dbReference>
<dbReference type="InterPro" id="IPR036291">
    <property type="entry name" value="NAD(P)-bd_dom_sf"/>
</dbReference>
<dbReference type="CDD" id="cd05233">
    <property type="entry name" value="SDR_c"/>
    <property type="match status" value="1"/>
</dbReference>
<dbReference type="eggNOG" id="COG1028">
    <property type="taxonomic scope" value="Bacteria"/>
</dbReference>
<dbReference type="PANTHER" id="PTHR24321:SF8">
    <property type="entry name" value="ESTRADIOL 17-BETA-DEHYDROGENASE 8-RELATED"/>
    <property type="match status" value="1"/>
</dbReference>
<dbReference type="PANTHER" id="PTHR24321">
    <property type="entry name" value="DEHYDROGENASES, SHORT CHAIN"/>
    <property type="match status" value="1"/>
</dbReference>
<dbReference type="OrthoDB" id="9806974at2"/>
<dbReference type="FunFam" id="3.40.50.720:FF:000084">
    <property type="entry name" value="Short-chain dehydrogenase reductase"/>
    <property type="match status" value="1"/>
</dbReference>
<proteinExistence type="inferred from homology"/>
<dbReference type="EMBL" id="APPN01000064">
    <property type="protein sequence ID" value="ENV33717.1"/>
    <property type="molecule type" value="Genomic_DNA"/>
</dbReference>
<dbReference type="PATRIC" id="fig|1120926.3.peg.2024"/>
<dbReference type="Proteomes" id="UP000013117">
    <property type="component" value="Unassembled WGS sequence"/>
</dbReference>
<dbReference type="Pfam" id="PF13561">
    <property type="entry name" value="adh_short_C2"/>
    <property type="match status" value="1"/>
</dbReference>
<dbReference type="STRING" id="202952.GCA_000747725_02631"/>
<keyword evidence="2" id="KW-0560">Oxidoreductase</keyword>
<evidence type="ECO:0008006" key="5">
    <source>
        <dbReference type="Google" id="ProtNLM"/>
    </source>
</evidence>
<evidence type="ECO:0000313" key="4">
    <source>
        <dbReference type="Proteomes" id="UP000013117"/>
    </source>
</evidence>
<gene>
    <name evidence="3" type="ORF">F960_02096</name>
</gene>
<dbReference type="InterPro" id="IPR002347">
    <property type="entry name" value="SDR_fam"/>
</dbReference>
<dbReference type="RefSeq" id="WP_004863000.1">
    <property type="nucleotide sequence ID" value="NZ_ASYY01000068.1"/>
</dbReference>
<sequence length="267" mass="27562">MENKYLLGRKAFVTGGARGIGASIAQALAQAGADVVIGDILLDLAKETANELAKSGVKTSAVQLDVTDDVQWENAISQVIQQLGGFDILINNAGIEVTSLVANIKAEDLRHMCDVNIVGVGLGMKHAFLNMQPNGAAGKGGVVINISSVAATIAFPAIAGYSATKSAVDRLTRVAAMEAGKLGYGVRVNCIYPGLIPTEMGMQLANDIVRNQLAPDFNAAVNSVVEQTPLGRLATVEDIANATVFLCSDNASFITGVGLSVDGGMGM</sequence>
<evidence type="ECO:0000256" key="1">
    <source>
        <dbReference type="ARBA" id="ARBA00006484"/>
    </source>
</evidence>
<dbReference type="PRINTS" id="PR00081">
    <property type="entry name" value="GDHRDH"/>
</dbReference>
<reference evidence="3 4" key="1">
    <citation type="submission" date="2013-02" db="EMBL/GenBank/DDBJ databases">
        <title>The Genome Sequence of Acinetobacter gerneri CIP 107464.</title>
        <authorList>
            <consortium name="The Broad Institute Genome Sequencing Platform"/>
            <consortium name="The Broad Institute Genome Sequencing Center for Infectious Disease"/>
            <person name="Cerqueira G."/>
            <person name="Feldgarden M."/>
            <person name="Courvalin P."/>
            <person name="Perichon B."/>
            <person name="Grillot-Courvalin C."/>
            <person name="Clermont D."/>
            <person name="Rocha E."/>
            <person name="Yoon E.-J."/>
            <person name="Nemec A."/>
            <person name="Walker B."/>
            <person name="Young S.K."/>
            <person name="Zeng Q."/>
            <person name="Gargeya S."/>
            <person name="Fitzgerald M."/>
            <person name="Haas B."/>
            <person name="Abouelleil A."/>
            <person name="Alvarado L."/>
            <person name="Arachchi H.M."/>
            <person name="Berlin A.M."/>
            <person name="Chapman S.B."/>
            <person name="Dewar J."/>
            <person name="Goldberg J."/>
            <person name="Griggs A."/>
            <person name="Gujja S."/>
            <person name="Hansen M."/>
            <person name="Howarth C."/>
            <person name="Imamovic A."/>
            <person name="Larimer J."/>
            <person name="McCowan C."/>
            <person name="Murphy C."/>
            <person name="Neiman D."/>
            <person name="Pearson M."/>
            <person name="Priest M."/>
            <person name="Roberts A."/>
            <person name="Saif S."/>
            <person name="Shea T."/>
            <person name="Sisk P."/>
            <person name="Sykes S."/>
            <person name="Wortman J."/>
            <person name="Nusbaum C."/>
            <person name="Birren B."/>
        </authorList>
    </citation>
    <scope>NUCLEOTIDE SEQUENCE [LARGE SCALE GENOMIC DNA]</scope>
    <source>
        <strain evidence="3 4">CIP 107464</strain>
    </source>
</reference>
<dbReference type="PRINTS" id="PR00080">
    <property type="entry name" value="SDRFAMILY"/>
</dbReference>